<keyword evidence="3" id="KW-1185">Reference proteome</keyword>
<dbReference type="GO" id="GO:0099175">
    <property type="term" value="P:regulation of postsynapse organization"/>
    <property type="evidence" value="ECO:0007669"/>
    <property type="project" value="TreeGrafter"/>
</dbReference>
<comment type="caution">
    <text evidence="2">The sequence shown here is derived from an EMBL/GenBank/DDBJ whole genome shotgun (WGS) entry which is preliminary data.</text>
</comment>
<feature type="region of interest" description="Disordered" evidence="1">
    <location>
        <begin position="50"/>
        <end position="73"/>
    </location>
</feature>
<accession>A0AB34HB73</accession>
<dbReference type="PANTHER" id="PTHR12277">
    <property type="entry name" value="ALPHA/BETA HYDROLASE DOMAIN-CONTAINING PROTEIN"/>
    <property type="match status" value="1"/>
</dbReference>
<evidence type="ECO:0000313" key="2">
    <source>
        <dbReference type="EMBL" id="KAJ8788010.1"/>
    </source>
</evidence>
<dbReference type="EMBL" id="JAIQCJ010001685">
    <property type="protein sequence ID" value="KAJ8788010.1"/>
    <property type="molecule type" value="Genomic_DNA"/>
</dbReference>
<proteinExistence type="predicted"/>
<dbReference type="PANTHER" id="PTHR12277:SF52">
    <property type="entry name" value="ALPHA_BETA HYDROLASE DOMAIN-CONTAINING PROTEIN 17A"/>
    <property type="match status" value="1"/>
</dbReference>
<reference evidence="2 3" key="1">
    <citation type="submission" date="2022-11" db="EMBL/GenBank/DDBJ databases">
        <title>Whole genome sequence of Eschrichtius robustus ER-17-0199.</title>
        <authorList>
            <person name="Bruniche-Olsen A."/>
            <person name="Black A.N."/>
            <person name="Fields C.J."/>
            <person name="Walden K."/>
            <person name="Dewoody J.A."/>
        </authorList>
    </citation>
    <scope>NUCLEOTIDE SEQUENCE [LARGE SCALE GENOMIC DNA]</scope>
    <source>
        <strain evidence="2">ER-17-0199</strain>
        <tissue evidence="2">Blubber</tissue>
    </source>
</reference>
<evidence type="ECO:0000256" key="1">
    <source>
        <dbReference type="SAM" id="MobiDB-lite"/>
    </source>
</evidence>
<dbReference type="GO" id="GO:0010008">
    <property type="term" value="C:endosome membrane"/>
    <property type="evidence" value="ECO:0007669"/>
    <property type="project" value="TreeGrafter"/>
</dbReference>
<sequence length="189" mass="20365">MTFDEWYLRLAPAINGLLVTELCCLFCCPPCPGRMAAKLAFLPPGPTYSLMPEPESGPGGPGPPPREPAGLGRHPPPGRWKLHLLERADFWYSQHKLDSIEVLATKSSRGNRVSCMYVRCVPSAGYTALSSQGNVVDLGQMSNFYIGLGTRISCNISNYSGCCVSLGKTSEKNLYADSGLAGPAHQRAC</sequence>
<dbReference type="GO" id="GO:0005886">
    <property type="term" value="C:plasma membrane"/>
    <property type="evidence" value="ECO:0007669"/>
    <property type="project" value="TreeGrafter"/>
</dbReference>
<dbReference type="GO" id="GO:0008474">
    <property type="term" value="F:palmitoyl-(protein) hydrolase activity"/>
    <property type="evidence" value="ECO:0007669"/>
    <property type="project" value="TreeGrafter"/>
</dbReference>
<name>A0AB34HB73_ESCRO</name>
<gene>
    <name evidence="2" type="ORF">J1605_022666</name>
</gene>
<protein>
    <submittedName>
        <fullName evidence="2">Uncharacterized protein</fullName>
    </submittedName>
</protein>
<dbReference type="Proteomes" id="UP001159641">
    <property type="component" value="Unassembled WGS sequence"/>
</dbReference>
<dbReference type="AlphaFoldDB" id="A0AB34HB73"/>
<evidence type="ECO:0000313" key="3">
    <source>
        <dbReference type="Proteomes" id="UP001159641"/>
    </source>
</evidence>
<organism evidence="2 3">
    <name type="scientific">Eschrichtius robustus</name>
    <name type="common">California gray whale</name>
    <name type="synonym">Eschrichtius gibbosus</name>
    <dbReference type="NCBI Taxonomy" id="9764"/>
    <lineage>
        <taxon>Eukaryota</taxon>
        <taxon>Metazoa</taxon>
        <taxon>Chordata</taxon>
        <taxon>Craniata</taxon>
        <taxon>Vertebrata</taxon>
        <taxon>Euteleostomi</taxon>
        <taxon>Mammalia</taxon>
        <taxon>Eutheria</taxon>
        <taxon>Laurasiatheria</taxon>
        <taxon>Artiodactyla</taxon>
        <taxon>Whippomorpha</taxon>
        <taxon>Cetacea</taxon>
        <taxon>Mysticeti</taxon>
        <taxon>Eschrichtiidae</taxon>
        <taxon>Eschrichtius</taxon>
    </lineage>
</organism>